<dbReference type="OrthoDB" id="9802051at2"/>
<dbReference type="SUPFAM" id="SSF110849">
    <property type="entry name" value="ParB/Sulfiredoxin"/>
    <property type="match status" value="1"/>
</dbReference>
<evidence type="ECO:0000313" key="7">
    <source>
        <dbReference type="EMBL" id="PRO64352.1"/>
    </source>
</evidence>
<dbReference type="InterPro" id="IPR041468">
    <property type="entry name" value="HTH_ParB/Spo0J"/>
</dbReference>
<comment type="subcellular location">
    <subcellularLocation>
        <location evidence="1">Cytoplasm</location>
        <location evidence="1">Nucleoid</location>
    </subcellularLocation>
</comment>
<reference evidence="7 8" key="1">
    <citation type="submission" date="2018-03" db="EMBL/GenBank/DDBJ databases">
        <title>Bacillus urumqiensis sp. nov., a moderately haloalkaliphilic bacterium isolated from a salt lake.</title>
        <authorList>
            <person name="Zhao B."/>
            <person name="Liao Z."/>
        </authorList>
    </citation>
    <scope>NUCLEOTIDE SEQUENCE [LARGE SCALE GENOMIC DNA]</scope>
    <source>
        <strain evidence="7 8">BZ-SZ-XJ18</strain>
    </source>
</reference>
<evidence type="ECO:0000256" key="1">
    <source>
        <dbReference type="ARBA" id="ARBA00004453"/>
    </source>
</evidence>
<dbReference type="GO" id="GO:0045881">
    <property type="term" value="P:positive regulation of sporulation resulting in formation of a cellular spore"/>
    <property type="evidence" value="ECO:0007669"/>
    <property type="project" value="TreeGrafter"/>
</dbReference>
<dbReference type="Proteomes" id="UP000243650">
    <property type="component" value="Unassembled WGS sequence"/>
</dbReference>
<dbReference type="InterPro" id="IPR036086">
    <property type="entry name" value="ParB/Sulfiredoxin_sf"/>
</dbReference>
<comment type="similarity">
    <text evidence="2">Belongs to the ParB family.</text>
</comment>
<feature type="domain" description="ParB-like N-terminal" evidence="6">
    <location>
        <begin position="25"/>
        <end position="114"/>
    </location>
</feature>
<name>A0A2P6MDJ9_ALKUR</name>
<evidence type="ECO:0000256" key="2">
    <source>
        <dbReference type="ARBA" id="ARBA00006295"/>
    </source>
</evidence>
<dbReference type="PANTHER" id="PTHR33375:SF1">
    <property type="entry name" value="CHROMOSOME-PARTITIONING PROTEIN PARB-RELATED"/>
    <property type="match status" value="1"/>
</dbReference>
<dbReference type="CDD" id="cd16393">
    <property type="entry name" value="SPO0J_N"/>
    <property type="match status" value="1"/>
</dbReference>
<organism evidence="7 8">
    <name type="scientific">Alkalicoccus urumqiensis</name>
    <name type="common">Bacillus urumqiensis</name>
    <dbReference type="NCBI Taxonomy" id="1548213"/>
    <lineage>
        <taxon>Bacteria</taxon>
        <taxon>Bacillati</taxon>
        <taxon>Bacillota</taxon>
        <taxon>Bacilli</taxon>
        <taxon>Bacillales</taxon>
        <taxon>Bacillaceae</taxon>
        <taxon>Alkalicoccus</taxon>
    </lineage>
</organism>
<proteinExistence type="inferred from homology"/>
<dbReference type="FunFam" id="3.90.1530.30:FF:000001">
    <property type="entry name" value="Chromosome partitioning protein ParB"/>
    <property type="match status" value="1"/>
</dbReference>
<dbReference type="AlphaFoldDB" id="A0A2P6MDJ9"/>
<gene>
    <name evidence="7" type="ORF">C6I21_15175</name>
</gene>
<evidence type="ECO:0000256" key="5">
    <source>
        <dbReference type="ARBA" id="ARBA00023125"/>
    </source>
</evidence>
<dbReference type="GO" id="GO:0003677">
    <property type="term" value="F:DNA binding"/>
    <property type="evidence" value="ECO:0007669"/>
    <property type="project" value="UniProtKB-KW"/>
</dbReference>
<dbReference type="Pfam" id="PF17762">
    <property type="entry name" value="HTH_ParB"/>
    <property type="match status" value="1"/>
</dbReference>
<dbReference type="Pfam" id="PF23552">
    <property type="entry name" value="ParB_C"/>
    <property type="match status" value="1"/>
</dbReference>
<evidence type="ECO:0000313" key="8">
    <source>
        <dbReference type="Proteomes" id="UP000243650"/>
    </source>
</evidence>
<dbReference type="Gene3D" id="1.10.10.2830">
    <property type="match status" value="1"/>
</dbReference>
<evidence type="ECO:0000259" key="6">
    <source>
        <dbReference type="SMART" id="SM00470"/>
    </source>
</evidence>
<protein>
    <submittedName>
        <fullName evidence="7">Chromosome partitioning protein ParB</fullName>
    </submittedName>
</protein>
<dbReference type="GO" id="GO:0005694">
    <property type="term" value="C:chromosome"/>
    <property type="evidence" value="ECO:0007669"/>
    <property type="project" value="TreeGrafter"/>
</dbReference>
<dbReference type="PANTHER" id="PTHR33375">
    <property type="entry name" value="CHROMOSOME-PARTITIONING PROTEIN PARB-RELATED"/>
    <property type="match status" value="1"/>
</dbReference>
<dbReference type="InterPro" id="IPR050336">
    <property type="entry name" value="Chromosome_partition/occlusion"/>
</dbReference>
<dbReference type="RefSeq" id="WP_105960332.1">
    <property type="nucleotide sequence ID" value="NZ_PVNS01000018.1"/>
</dbReference>
<dbReference type="InterPro" id="IPR004437">
    <property type="entry name" value="ParB/RepB/Spo0J"/>
</dbReference>
<dbReference type="GO" id="GO:0009295">
    <property type="term" value="C:nucleoid"/>
    <property type="evidence" value="ECO:0007669"/>
    <property type="project" value="UniProtKB-SubCell"/>
</dbReference>
<dbReference type="SUPFAM" id="SSF109709">
    <property type="entry name" value="KorB DNA-binding domain-like"/>
    <property type="match status" value="1"/>
</dbReference>
<dbReference type="Pfam" id="PF02195">
    <property type="entry name" value="ParB_N"/>
    <property type="match status" value="1"/>
</dbReference>
<dbReference type="SMART" id="SM00470">
    <property type="entry name" value="ParB"/>
    <property type="match status" value="1"/>
</dbReference>
<keyword evidence="5" id="KW-0238">DNA-binding</keyword>
<evidence type="ECO:0000256" key="4">
    <source>
        <dbReference type="ARBA" id="ARBA00022829"/>
    </source>
</evidence>
<dbReference type="EMBL" id="PVNS01000018">
    <property type="protein sequence ID" value="PRO64352.1"/>
    <property type="molecule type" value="Genomic_DNA"/>
</dbReference>
<keyword evidence="4" id="KW-0159">Chromosome partition</keyword>
<dbReference type="GO" id="GO:0007059">
    <property type="term" value="P:chromosome segregation"/>
    <property type="evidence" value="ECO:0007669"/>
    <property type="project" value="UniProtKB-KW"/>
</dbReference>
<dbReference type="InterPro" id="IPR003115">
    <property type="entry name" value="ParB_N"/>
</dbReference>
<dbReference type="Gene3D" id="3.90.1530.30">
    <property type="match status" value="1"/>
</dbReference>
<accession>A0A2P6MDJ9</accession>
<sequence length="282" mass="32290">MAKGLGRGINAFFPDADDTAEDRIEEVAVKDLRPNPYQPRKIFDDEAIQELAVSIQKQGLIQPITVRPSVKGYEIVVGERRFRAAREAGLKRIPAVIKELNDDEMMELALIENLQREDLNVLEEARAYQKLMEHLQLNQTELAARLGKSRPHIANYLRLLKLPELVQDYVNAGTISSGHARALLGLKNERELSGLLQRIVKEEMSVRRLEELIQRLNDGVSRETKKEKSVPAAIRRRESRLKSYLGTNVHIRTGKKKGRIEIDYADESELERLLEMLVHEEE</sequence>
<dbReference type="FunFam" id="1.10.10.2830:FF:000001">
    <property type="entry name" value="Chromosome partitioning protein ParB"/>
    <property type="match status" value="1"/>
</dbReference>
<dbReference type="InterPro" id="IPR057240">
    <property type="entry name" value="ParB_dimer_C"/>
</dbReference>
<keyword evidence="8" id="KW-1185">Reference proteome</keyword>
<comment type="caution">
    <text evidence="7">The sequence shown here is derived from an EMBL/GenBank/DDBJ whole genome shotgun (WGS) entry which is preliminary data.</text>
</comment>
<evidence type="ECO:0000256" key="3">
    <source>
        <dbReference type="ARBA" id="ARBA00022490"/>
    </source>
</evidence>
<keyword evidence="3" id="KW-0963">Cytoplasm</keyword>
<dbReference type="NCBIfam" id="TIGR00180">
    <property type="entry name" value="parB_part"/>
    <property type="match status" value="1"/>
</dbReference>